<dbReference type="PROSITE" id="PS51007">
    <property type="entry name" value="CYTC"/>
    <property type="match status" value="1"/>
</dbReference>
<name>M5Q272_DESAF</name>
<dbReference type="PANTHER" id="PTHR30600">
    <property type="entry name" value="CYTOCHROME C PEROXIDASE-RELATED"/>
    <property type="match status" value="1"/>
</dbReference>
<comment type="subcellular location">
    <subcellularLocation>
        <location evidence="1">Periplasm</location>
    </subcellularLocation>
</comment>
<evidence type="ECO:0000256" key="1">
    <source>
        <dbReference type="ARBA" id="ARBA00004418"/>
    </source>
</evidence>
<feature type="binding site" description="axial binding residue" evidence="12">
    <location>
        <position position="91"/>
    </location>
    <ligand>
        <name>heme c</name>
        <dbReference type="ChEBI" id="CHEBI:61717"/>
        <label>1</label>
    </ligand>
    <ligandPart>
        <name>Fe</name>
        <dbReference type="ChEBI" id="CHEBI:18248"/>
    </ligandPart>
</feature>
<evidence type="ECO:0000256" key="12">
    <source>
        <dbReference type="PIRSR" id="PIRSR000294-2"/>
    </source>
</evidence>
<comment type="caution">
    <text evidence="15">The sequence shown here is derived from an EMBL/GenBank/DDBJ whole genome shotgun (WGS) entry which is preliminary data.</text>
</comment>
<dbReference type="InterPro" id="IPR026259">
    <property type="entry name" value="MauG/Cytc_peroxidase"/>
</dbReference>
<dbReference type="OrthoDB" id="9805202at2"/>
<keyword evidence="7" id="KW-0574">Periplasm</keyword>
<dbReference type="InterPro" id="IPR004852">
    <property type="entry name" value="Di-haem_cyt_c_peroxidsae"/>
</dbReference>
<evidence type="ECO:0000256" key="6">
    <source>
        <dbReference type="ARBA" id="ARBA00022729"/>
    </source>
</evidence>
<sequence length="371" mass="39964">MKRLRLTLSPLYPLVALVCAAVVLGAALAPGTGLAQKTMQQEAAAIFRPIPENPPKLPGNIVTPVKVELGRLLYFDPRLSASQLISCQTCHNVGLAGADLQETSIGHGWQKGPRNAPTTFNSVFNVAQFWDGRAKDLAEQSKGPVQAAVEMNNTPDRVVATLASIPQYVDLFAKAFPGQKNPVSFENMAQAIEAFEATLLTPGAPLDAFITGDESALTPTQQEGLRLFIDSGCSDCHYGINLGGMGYYPFGVAEAPSEEVRPTDDTGRFVVTNTASDKYVFKSPILRNVAITQPYFHSGKVWRLRDAVQIMGSSQLGFELEGKDADIITEFLKALTGKQPEVAHPILPPSTESTPKPMTQLLPEKESGKKG</sequence>
<evidence type="ECO:0000256" key="11">
    <source>
        <dbReference type="PIRSR" id="PIRSR000294-1"/>
    </source>
</evidence>
<keyword evidence="6" id="KW-0732">Signal</keyword>
<evidence type="ECO:0000256" key="4">
    <source>
        <dbReference type="ARBA" id="ARBA00022617"/>
    </source>
</evidence>
<dbReference type="EMBL" id="AOSV01000020">
    <property type="protein sequence ID" value="EMG37173.1"/>
    <property type="molecule type" value="Genomic_DNA"/>
</dbReference>
<evidence type="ECO:0000313" key="15">
    <source>
        <dbReference type="EMBL" id="EMG37173.1"/>
    </source>
</evidence>
<protein>
    <submittedName>
        <fullName evidence="15">Cytochrome c peroxidase</fullName>
    </submittedName>
</protein>
<evidence type="ECO:0000259" key="14">
    <source>
        <dbReference type="PROSITE" id="PS51007"/>
    </source>
</evidence>
<evidence type="ECO:0000256" key="9">
    <source>
        <dbReference type="ARBA" id="ARBA00023002"/>
    </source>
</evidence>
<feature type="binding site" description="axial binding residue" evidence="12">
    <location>
        <position position="237"/>
    </location>
    <ligand>
        <name>heme c</name>
        <dbReference type="ChEBI" id="CHEBI:61717"/>
        <label>2</label>
    </ligand>
    <ligandPart>
        <name>Fe</name>
        <dbReference type="ChEBI" id="CHEBI:18248"/>
    </ligandPart>
</feature>
<dbReference type="Pfam" id="PF03150">
    <property type="entry name" value="CCP_MauG"/>
    <property type="match status" value="1"/>
</dbReference>
<keyword evidence="2" id="KW-0813">Transport</keyword>
<dbReference type="GO" id="GO:0046872">
    <property type="term" value="F:metal ion binding"/>
    <property type="evidence" value="ECO:0007669"/>
    <property type="project" value="UniProtKB-KW"/>
</dbReference>
<evidence type="ECO:0000256" key="3">
    <source>
        <dbReference type="ARBA" id="ARBA00022559"/>
    </source>
</evidence>
<evidence type="ECO:0000256" key="7">
    <source>
        <dbReference type="ARBA" id="ARBA00022764"/>
    </source>
</evidence>
<evidence type="ECO:0000256" key="10">
    <source>
        <dbReference type="ARBA" id="ARBA00023004"/>
    </source>
</evidence>
<keyword evidence="8" id="KW-0249">Electron transport</keyword>
<evidence type="ECO:0000256" key="2">
    <source>
        <dbReference type="ARBA" id="ARBA00022448"/>
    </source>
</evidence>
<dbReference type="GO" id="GO:0009055">
    <property type="term" value="F:electron transfer activity"/>
    <property type="evidence" value="ECO:0007669"/>
    <property type="project" value="InterPro"/>
</dbReference>
<dbReference type="RefSeq" id="WP_005986740.1">
    <property type="nucleotide sequence ID" value="NZ_AOSV01000020.1"/>
</dbReference>
<keyword evidence="9" id="KW-0560">Oxidoreductase</keyword>
<evidence type="ECO:0000256" key="8">
    <source>
        <dbReference type="ARBA" id="ARBA00022982"/>
    </source>
</evidence>
<organism evidence="15 16">
    <name type="scientific">Desulfocurvibacter africanus PCS</name>
    <dbReference type="NCBI Taxonomy" id="1262666"/>
    <lineage>
        <taxon>Bacteria</taxon>
        <taxon>Pseudomonadati</taxon>
        <taxon>Thermodesulfobacteriota</taxon>
        <taxon>Desulfovibrionia</taxon>
        <taxon>Desulfovibrionales</taxon>
        <taxon>Desulfovibrionaceae</taxon>
        <taxon>Desulfocurvibacter</taxon>
    </lineage>
</organism>
<gene>
    <name evidence="15" type="ORF">PCS_02009</name>
</gene>
<keyword evidence="10 12" id="KW-0408">Iron</keyword>
<dbReference type="SUPFAM" id="SSF46626">
    <property type="entry name" value="Cytochrome c"/>
    <property type="match status" value="2"/>
</dbReference>
<dbReference type="AlphaFoldDB" id="M5Q272"/>
<feature type="binding site" description="covalent" evidence="11">
    <location>
        <position position="236"/>
    </location>
    <ligand>
        <name>heme c</name>
        <dbReference type="ChEBI" id="CHEBI:61717"/>
        <label>2</label>
    </ligand>
</feature>
<feature type="binding site" description="covalent" evidence="11">
    <location>
        <position position="90"/>
    </location>
    <ligand>
        <name>heme c</name>
        <dbReference type="ChEBI" id="CHEBI:61717"/>
        <label>1</label>
    </ligand>
</feature>
<reference evidence="15 16" key="1">
    <citation type="journal article" date="2013" name="Genome Announc.">
        <title>Draft Genome Sequence for Desulfovibrio africanus Strain PCS.</title>
        <authorList>
            <person name="Brown S.D."/>
            <person name="Utturkar S.M."/>
            <person name="Arkin A.P."/>
            <person name="Deutschbauer A.M."/>
            <person name="Elias D.A."/>
            <person name="Hazen T.C."/>
            <person name="Chakraborty R."/>
        </authorList>
    </citation>
    <scope>NUCLEOTIDE SEQUENCE [LARGE SCALE GENOMIC DNA]</scope>
    <source>
        <strain evidence="15 16">PCS</strain>
    </source>
</reference>
<feature type="region of interest" description="Disordered" evidence="13">
    <location>
        <begin position="342"/>
        <end position="371"/>
    </location>
</feature>
<accession>M5Q272</accession>
<evidence type="ECO:0000256" key="5">
    <source>
        <dbReference type="ARBA" id="ARBA00022723"/>
    </source>
</evidence>
<dbReference type="InterPro" id="IPR051395">
    <property type="entry name" value="Cytochrome_c_Peroxidase/MauG"/>
</dbReference>
<feature type="binding site" description="covalent" evidence="11">
    <location>
        <position position="233"/>
    </location>
    <ligand>
        <name>heme c</name>
        <dbReference type="ChEBI" id="CHEBI:61717"/>
        <label>2</label>
    </ligand>
</feature>
<keyword evidence="4 11" id="KW-0349">Heme</keyword>
<keyword evidence="3 15" id="KW-0575">Peroxidase</keyword>
<evidence type="ECO:0000256" key="13">
    <source>
        <dbReference type="SAM" id="MobiDB-lite"/>
    </source>
</evidence>
<evidence type="ECO:0000313" key="16">
    <source>
        <dbReference type="Proteomes" id="UP000011922"/>
    </source>
</evidence>
<dbReference type="PIRSF" id="PIRSF000294">
    <property type="entry name" value="Cytochrome-c_peroxidase"/>
    <property type="match status" value="1"/>
</dbReference>
<feature type="binding site" description="axial binding residue" evidence="12">
    <location>
        <position position="311"/>
    </location>
    <ligand>
        <name>heme c</name>
        <dbReference type="ChEBI" id="CHEBI:61717"/>
        <label>2</label>
    </ligand>
    <ligandPart>
        <name>Fe</name>
        <dbReference type="ChEBI" id="CHEBI:18248"/>
    </ligandPart>
</feature>
<feature type="binding site" description="axial binding residue" evidence="12">
    <location>
        <position position="107"/>
    </location>
    <ligand>
        <name>heme c</name>
        <dbReference type="ChEBI" id="CHEBI:61717"/>
        <label>1</label>
    </ligand>
    <ligandPart>
        <name>Fe</name>
        <dbReference type="ChEBI" id="CHEBI:18248"/>
    </ligandPart>
</feature>
<dbReference type="PANTHER" id="PTHR30600:SF7">
    <property type="entry name" value="CYTOCHROME C PEROXIDASE-RELATED"/>
    <property type="match status" value="1"/>
</dbReference>
<dbReference type="GO" id="GO:0004130">
    <property type="term" value="F:cytochrome-c peroxidase activity"/>
    <property type="evidence" value="ECO:0007669"/>
    <property type="project" value="TreeGrafter"/>
</dbReference>
<keyword evidence="5 12" id="KW-0479">Metal-binding</keyword>
<proteinExistence type="predicted"/>
<dbReference type="Proteomes" id="UP000011922">
    <property type="component" value="Unassembled WGS sequence"/>
</dbReference>
<dbReference type="FunFam" id="1.10.760.10:FF:000004">
    <property type="entry name" value="Cytochrome c peroxidase"/>
    <property type="match status" value="1"/>
</dbReference>
<feature type="binding site" description="covalent" evidence="11">
    <location>
        <position position="87"/>
    </location>
    <ligand>
        <name>heme c</name>
        <dbReference type="ChEBI" id="CHEBI:61717"/>
        <label>1</label>
    </ligand>
</feature>
<dbReference type="Gene3D" id="1.10.760.10">
    <property type="entry name" value="Cytochrome c-like domain"/>
    <property type="match status" value="2"/>
</dbReference>
<feature type="domain" description="Cytochrome c" evidence="14">
    <location>
        <begin position="65"/>
        <end position="196"/>
    </location>
</feature>
<comment type="PTM">
    <text evidence="11">Binds 2 heme groups per subunit.</text>
</comment>
<dbReference type="GO" id="GO:0020037">
    <property type="term" value="F:heme binding"/>
    <property type="evidence" value="ECO:0007669"/>
    <property type="project" value="InterPro"/>
</dbReference>
<dbReference type="PATRIC" id="fig|1262666.3.peg.2033"/>
<comment type="cofactor">
    <cofactor evidence="11">
        <name>heme</name>
        <dbReference type="ChEBI" id="CHEBI:30413"/>
    </cofactor>
    <text evidence="11">Binds 2 heme groups.</text>
</comment>
<dbReference type="GO" id="GO:0042597">
    <property type="term" value="C:periplasmic space"/>
    <property type="evidence" value="ECO:0007669"/>
    <property type="project" value="UniProtKB-SubCell"/>
</dbReference>
<dbReference type="InterPro" id="IPR036909">
    <property type="entry name" value="Cyt_c-like_dom_sf"/>
</dbReference>
<dbReference type="InterPro" id="IPR009056">
    <property type="entry name" value="Cyt_c-like_dom"/>
</dbReference>